<accession>A0A221KGC4</accession>
<keyword evidence="3" id="KW-1185">Reference proteome</keyword>
<evidence type="ECO:0000313" key="2">
    <source>
        <dbReference type="EMBL" id="ASM77850.1"/>
    </source>
</evidence>
<organism evidence="2 3">
    <name type="scientific">Vitreoscilla filiformis</name>
    <dbReference type="NCBI Taxonomy" id="63"/>
    <lineage>
        <taxon>Bacteria</taxon>
        <taxon>Pseudomonadati</taxon>
        <taxon>Pseudomonadota</taxon>
        <taxon>Betaproteobacteria</taxon>
        <taxon>Neisseriales</taxon>
        <taxon>Neisseriaceae</taxon>
        <taxon>Vitreoscilla</taxon>
    </lineage>
</organism>
<feature type="compositionally biased region" description="Basic residues" evidence="1">
    <location>
        <begin position="8"/>
        <end position="18"/>
    </location>
</feature>
<evidence type="ECO:0000313" key="3">
    <source>
        <dbReference type="Proteomes" id="UP000199729"/>
    </source>
</evidence>
<proteinExistence type="predicted"/>
<dbReference type="KEGG" id="vff:VITFI_CDS2072"/>
<name>A0A221KGC4_VITFI</name>
<protein>
    <submittedName>
        <fullName evidence="2">Uncharacterized protein</fullName>
    </submittedName>
</protein>
<reference evidence="2 3" key="1">
    <citation type="submission" date="2017-07" db="EMBL/GenBank/DDBJ databases">
        <title>Complete Genome Sequence of the cosmetic ferment Vitreoscilla filiformis (ATCC15551).</title>
        <authorList>
            <person name="Contreras S."/>
            <person name="Sagory-Zalkind P."/>
            <person name="Blanquart H."/>
            <person name="Iltis A."/>
            <person name="Morand S.C."/>
        </authorList>
    </citation>
    <scope>NUCLEOTIDE SEQUENCE [LARGE SCALE GENOMIC DNA]</scope>
    <source>
        <strain evidence="2 3">ATCC 15551</strain>
    </source>
</reference>
<evidence type="ECO:0000256" key="1">
    <source>
        <dbReference type="SAM" id="MobiDB-lite"/>
    </source>
</evidence>
<dbReference type="EMBL" id="CP022423">
    <property type="protein sequence ID" value="ASM77850.1"/>
    <property type="molecule type" value="Genomic_DNA"/>
</dbReference>
<dbReference type="Proteomes" id="UP000199729">
    <property type="component" value="Chromosome"/>
</dbReference>
<gene>
    <name evidence="2" type="ORF">VITFI_CDS2072</name>
</gene>
<dbReference type="AlphaFoldDB" id="A0A221KGC4"/>
<feature type="region of interest" description="Disordered" evidence="1">
    <location>
        <begin position="1"/>
        <end position="34"/>
    </location>
</feature>
<sequence>MQTMGYKASKRFGLKVKKSPAPQKQPGEEIHSSEFCIHNHQTNCN</sequence>